<protein>
    <submittedName>
        <fullName evidence="2">Uncharacterized protein</fullName>
    </submittedName>
</protein>
<comment type="caution">
    <text evidence="2">The sequence shown here is derived from an EMBL/GenBank/DDBJ whole genome shotgun (WGS) entry which is preliminary data.</text>
</comment>
<dbReference type="EMBL" id="JAME01000016">
    <property type="protein sequence ID" value="ETX28655.1"/>
    <property type="molecule type" value="Genomic_DNA"/>
</dbReference>
<organism evidence="2 3">
    <name type="scientific">Roseivivax isoporae LMG 25204</name>
    <dbReference type="NCBI Taxonomy" id="1449351"/>
    <lineage>
        <taxon>Bacteria</taxon>
        <taxon>Pseudomonadati</taxon>
        <taxon>Pseudomonadota</taxon>
        <taxon>Alphaproteobacteria</taxon>
        <taxon>Rhodobacterales</taxon>
        <taxon>Roseobacteraceae</taxon>
        <taxon>Roseivivax</taxon>
    </lineage>
</organism>
<dbReference type="STRING" id="1449351.RISW2_04995"/>
<reference evidence="2 3" key="1">
    <citation type="submission" date="2014-01" db="EMBL/GenBank/DDBJ databases">
        <title>Roseivivax isoporae LMG 25204 Genome Sequencing.</title>
        <authorList>
            <person name="Lai Q."/>
            <person name="Li G."/>
            <person name="Shao Z."/>
        </authorList>
    </citation>
    <scope>NUCLEOTIDE SEQUENCE [LARGE SCALE GENOMIC DNA]</scope>
    <source>
        <strain evidence="2 3">LMG 25204</strain>
    </source>
</reference>
<name>X7F782_9RHOB</name>
<dbReference type="OrthoDB" id="6159094at2"/>
<dbReference type="AlphaFoldDB" id="X7F782"/>
<sequence>MSRKIACGLLALTLAGPAFGADFSDPTWPCIQRKVESLSPALMWPMDPAAAERELSEAEDDAVAELADTLALRRIDLEEAGTRVAAFAEAHGGDPVLLGQTFLRVFDHLSTRRTRVMDGIAEFSLSQIALSKRIDAARAEMDTLMQADEPDYDRVDEIEEQLAWDERIYTDRQRTLTYVCETPVLLEKRLYALAQMLQTAATD</sequence>
<feature type="signal peptide" evidence="1">
    <location>
        <begin position="1"/>
        <end position="20"/>
    </location>
</feature>
<evidence type="ECO:0000256" key="1">
    <source>
        <dbReference type="SAM" id="SignalP"/>
    </source>
</evidence>
<dbReference type="PATRIC" id="fig|1449351.3.peg.2319"/>
<feature type="chain" id="PRO_5004977966" evidence="1">
    <location>
        <begin position="21"/>
        <end position="203"/>
    </location>
</feature>
<dbReference type="RefSeq" id="WP_043770963.1">
    <property type="nucleotide sequence ID" value="NZ_JAME01000016.1"/>
</dbReference>
<keyword evidence="3" id="KW-1185">Reference proteome</keyword>
<dbReference type="Proteomes" id="UP000023430">
    <property type="component" value="Unassembled WGS sequence"/>
</dbReference>
<evidence type="ECO:0000313" key="2">
    <source>
        <dbReference type="EMBL" id="ETX28655.1"/>
    </source>
</evidence>
<proteinExistence type="predicted"/>
<gene>
    <name evidence="2" type="ORF">RISW2_04995</name>
</gene>
<keyword evidence="1" id="KW-0732">Signal</keyword>
<dbReference type="eggNOG" id="ENOG5031PRJ">
    <property type="taxonomic scope" value="Bacteria"/>
</dbReference>
<accession>X7F782</accession>
<evidence type="ECO:0000313" key="3">
    <source>
        <dbReference type="Proteomes" id="UP000023430"/>
    </source>
</evidence>